<dbReference type="EMBL" id="FTPD01000045">
    <property type="protein sequence ID" value="SIT58101.1"/>
    <property type="molecule type" value="Genomic_DNA"/>
</dbReference>
<gene>
    <name evidence="1" type="ORF">BQ8794_50203</name>
</gene>
<accession>A0A1R3VE01</accession>
<evidence type="ECO:0000313" key="2">
    <source>
        <dbReference type="Proteomes" id="UP000188388"/>
    </source>
</evidence>
<proteinExistence type="predicted"/>
<protein>
    <submittedName>
        <fullName evidence="1">Uncharacterized protein</fullName>
    </submittedName>
</protein>
<organism evidence="1 2">
    <name type="scientific">Mesorhizobium prunaredense</name>
    <dbReference type="NCBI Taxonomy" id="1631249"/>
    <lineage>
        <taxon>Bacteria</taxon>
        <taxon>Pseudomonadati</taxon>
        <taxon>Pseudomonadota</taxon>
        <taxon>Alphaproteobacteria</taxon>
        <taxon>Hyphomicrobiales</taxon>
        <taxon>Phyllobacteriaceae</taxon>
        <taxon>Mesorhizobium</taxon>
    </lineage>
</organism>
<dbReference type="STRING" id="1631249.BQ8794_50203"/>
<keyword evidence="2" id="KW-1185">Reference proteome</keyword>
<reference evidence="2" key="1">
    <citation type="submission" date="2017-01" db="EMBL/GenBank/DDBJ databases">
        <authorList>
            <person name="Brunel B."/>
        </authorList>
    </citation>
    <scope>NUCLEOTIDE SEQUENCE [LARGE SCALE GENOMIC DNA]</scope>
</reference>
<dbReference type="AlphaFoldDB" id="A0A1R3VE01"/>
<sequence length="156" mass="17868">MVPHAALVGAAVNAAFGCLGRTVPCDAGLHPFSSRRFPQCFWPEWVTDATLSIINKSDLIIDRNLSLVFSWGKRPRWEKSLDAHAMPVGRHPNWIHWEENRDQNSTAKIHRFCRGRAGTHGLHLGCVRRRCRRLPDHQDRHQPVLRQDEGRRVGQS</sequence>
<dbReference type="Proteomes" id="UP000188388">
    <property type="component" value="Unassembled WGS sequence"/>
</dbReference>
<evidence type="ECO:0000313" key="1">
    <source>
        <dbReference type="EMBL" id="SIT58101.1"/>
    </source>
</evidence>
<name>A0A1R3VE01_9HYPH</name>